<sequence>VSDNININNADVENMKIDTVIENTQMDSEMLRFHTNHEGLNVNEKRLYEDDVSVEKEIKKIRQK</sequence>
<name>A0ACA9MEY5_9GLOM</name>
<gene>
    <name evidence="1" type="ORF">SCALOS_LOCUS6470</name>
</gene>
<comment type="caution">
    <text evidence="1">The sequence shown here is derived from an EMBL/GenBank/DDBJ whole genome shotgun (WGS) entry which is preliminary data.</text>
</comment>
<dbReference type="EMBL" id="CAJVPM010012399">
    <property type="protein sequence ID" value="CAG8588047.1"/>
    <property type="molecule type" value="Genomic_DNA"/>
</dbReference>
<organism evidence="1 2">
    <name type="scientific">Scutellospora calospora</name>
    <dbReference type="NCBI Taxonomy" id="85575"/>
    <lineage>
        <taxon>Eukaryota</taxon>
        <taxon>Fungi</taxon>
        <taxon>Fungi incertae sedis</taxon>
        <taxon>Mucoromycota</taxon>
        <taxon>Glomeromycotina</taxon>
        <taxon>Glomeromycetes</taxon>
        <taxon>Diversisporales</taxon>
        <taxon>Gigasporaceae</taxon>
        <taxon>Scutellospora</taxon>
    </lineage>
</organism>
<evidence type="ECO:0000313" key="1">
    <source>
        <dbReference type="EMBL" id="CAG8588047.1"/>
    </source>
</evidence>
<accession>A0ACA9MEY5</accession>
<proteinExistence type="predicted"/>
<keyword evidence="2" id="KW-1185">Reference proteome</keyword>
<reference evidence="1" key="1">
    <citation type="submission" date="2021-06" db="EMBL/GenBank/DDBJ databases">
        <authorList>
            <person name="Kallberg Y."/>
            <person name="Tangrot J."/>
            <person name="Rosling A."/>
        </authorList>
    </citation>
    <scope>NUCLEOTIDE SEQUENCE</scope>
    <source>
        <strain evidence="1">AU212A</strain>
    </source>
</reference>
<dbReference type="Proteomes" id="UP000789860">
    <property type="component" value="Unassembled WGS sequence"/>
</dbReference>
<evidence type="ECO:0000313" key="2">
    <source>
        <dbReference type="Proteomes" id="UP000789860"/>
    </source>
</evidence>
<feature type="non-terminal residue" evidence="1">
    <location>
        <position position="1"/>
    </location>
</feature>
<protein>
    <submittedName>
        <fullName evidence="1">11503_t:CDS:1</fullName>
    </submittedName>
</protein>